<reference evidence="3" key="1">
    <citation type="submission" date="2019-09" db="EMBL/GenBank/DDBJ databases">
        <authorList>
            <person name="Jung D.-H."/>
        </authorList>
    </citation>
    <scope>NUCLEOTIDE SEQUENCE [LARGE SCALE GENOMIC DNA]</scope>
    <source>
        <strain evidence="3">JA-25</strain>
    </source>
</reference>
<evidence type="ECO:0000313" key="2">
    <source>
        <dbReference type="EMBL" id="NID11693.1"/>
    </source>
</evidence>
<dbReference type="CDD" id="cd04301">
    <property type="entry name" value="NAT_SF"/>
    <property type="match status" value="1"/>
</dbReference>
<comment type="caution">
    <text evidence="2">The sequence shown here is derived from an EMBL/GenBank/DDBJ whole genome shotgun (WGS) entry which is preliminary data.</text>
</comment>
<reference evidence="3" key="2">
    <citation type="submission" date="2023-07" db="EMBL/GenBank/DDBJ databases">
        <authorList>
            <person name="Jung D.-H."/>
        </authorList>
    </citation>
    <scope>NUCLEOTIDE SEQUENCE [LARGE SCALE GENOMIC DNA]</scope>
    <source>
        <strain evidence="3">JA-25</strain>
    </source>
</reference>
<dbReference type="Proteomes" id="UP000606008">
    <property type="component" value="Unassembled WGS sequence"/>
</dbReference>
<feature type="domain" description="N-acetyltransferase" evidence="1">
    <location>
        <begin position="2"/>
        <end position="167"/>
    </location>
</feature>
<keyword evidence="3" id="KW-1185">Reference proteome</keyword>
<gene>
    <name evidence="2" type="ORF">F7231_16085</name>
</gene>
<proteinExistence type="predicted"/>
<sequence length="173" mass="19226">MITYRFAQLSDADAIAALHTQSWRQTYRGILRDDYLDGNIAEDRLAVWSSRLAEPAANQRILVAEENGALCGFICLYLDEDPQLGTLIDNLHVASGQKGKGIGLGLMREAARQVIPQATQPGFHLVVYEINQSAIQFYDRVGGQCIRIEQYDTPGGGQATILRYVWRSAANLR</sequence>
<evidence type="ECO:0000313" key="3">
    <source>
        <dbReference type="Proteomes" id="UP000606008"/>
    </source>
</evidence>
<dbReference type="EMBL" id="WAEL01000005">
    <property type="protein sequence ID" value="NID11693.1"/>
    <property type="molecule type" value="Genomic_DNA"/>
</dbReference>
<dbReference type="PROSITE" id="PS51186">
    <property type="entry name" value="GNAT"/>
    <property type="match status" value="1"/>
</dbReference>
<accession>A0ABX0QIN4</accession>
<evidence type="ECO:0000259" key="1">
    <source>
        <dbReference type="PROSITE" id="PS51186"/>
    </source>
</evidence>
<dbReference type="InterPro" id="IPR000182">
    <property type="entry name" value="GNAT_dom"/>
</dbReference>
<dbReference type="Gene3D" id="3.40.630.30">
    <property type="match status" value="1"/>
</dbReference>
<dbReference type="Pfam" id="PF00583">
    <property type="entry name" value="Acetyltransf_1"/>
    <property type="match status" value="1"/>
</dbReference>
<organism evidence="2 3">
    <name type="scientific">Fibrivirga algicola</name>
    <dbReference type="NCBI Taxonomy" id="2950420"/>
    <lineage>
        <taxon>Bacteria</taxon>
        <taxon>Pseudomonadati</taxon>
        <taxon>Bacteroidota</taxon>
        <taxon>Cytophagia</taxon>
        <taxon>Cytophagales</taxon>
        <taxon>Spirosomataceae</taxon>
        <taxon>Fibrivirga</taxon>
    </lineage>
</organism>
<protein>
    <submittedName>
        <fullName evidence="2">GNAT family N-acetyltransferase</fullName>
    </submittedName>
</protein>
<dbReference type="RefSeq" id="WP_166692645.1">
    <property type="nucleotide sequence ID" value="NZ_WAEL01000005.1"/>
</dbReference>
<name>A0ABX0QIN4_9BACT</name>
<dbReference type="InterPro" id="IPR016181">
    <property type="entry name" value="Acyl_CoA_acyltransferase"/>
</dbReference>
<dbReference type="SUPFAM" id="SSF55729">
    <property type="entry name" value="Acyl-CoA N-acyltransferases (Nat)"/>
    <property type="match status" value="1"/>
</dbReference>